<evidence type="ECO:0000313" key="3">
    <source>
        <dbReference type="Proteomes" id="UP000054408"/>
    </source>
</evidence>
<proteinExistence type="predicted"/>
<name>A0A0L0DQV4_THETB</name>
<evidence type="ECO:0000256" key="1">
    <source>
        <dbReference type="SAM" id="MobiDB-lite"/>
    </source>
</evidence>
<reference evidence="2 3" key="1">
    <citation type="submission" date="2010-05" db="EMBL/GenBank/DDBJ databases">
        <title>The Genome Sequence of Thecamonas trahens ATCC 50062.</title>
        <authorList>
            <consortium name="The Broad Institute Genome Sequencing Platform"/>
            <person name="Russ C."/>
            <person name="Cuomo C."/>
            <person name="Shea T."/>
            <person name="Young S.K."/>
            <person name="Zeng Q."/>
            <person name="Koehrsen M."/>
            <person name="Haas B."/>
            <person name="Borodovsky M."/>
            <person name="Guigo R."/>
            <person name="Alvarado L."/>
            <person name="Berlin A."/>
            <person name="Bochicchio J."/>
            <person name="Borenstein D."/>
            <person name="Chapman S."/>
            <person name="Chen Z."/>
            <person name="Freedman E."/>
            <person name="Gellesch M."/>
            <person name="Goldberg J."/>
            <person name="Griggs A."/>
            <person name="Gujja S."/>
            <person name="Heilman E."/>
            <person name="Heiman D."/>
            <person name="Hepburn T."/>
            <person name="Howarth C."/>
            <person name="Jen D."/>
            <person name="Larson L."/>
            <person name="Mehta T."/>
            <person name="Park D."/>
            <person name="Pearson M."/>
            <person name="Roberts A."/>
            <person name="Saif S."/>
            <person name="Shenoy N."/>
            <person name="Sisk P."/>
            <person name="Stolte C."/>
            <person name="Sykes S."/>
            <person name="Thomson T."/>
            <person name="Walk T."/>
            <person name="White J."/>
            <person name="Yandava C."/>
            <person name="Burger G."/>
            <person name="Gray M.W."/>
            <person name="Holland P.W.H."/>
            <person name="King N."/>
            <person name="Lang F.B.F."/>
            <person name="Roger A.J."/>
            <person name="Ruiz-Trillo I."/>
            <person name="Lander E."/>
            <person name="Nusbaum C."/>
        </authorList>
    </citation>
    <scope>NUCLEOTIDE SEQUENCE [LARGE SCALE GENOMIC DNA]</scope>
    <source>
        <strain evidence="2 3">ATCC 50062</strain>
    </source>
</reference>
<dbReference type="Proteomes" id="UP000054408">
    <property type="component" value="Unassembled WGS sequence"/>
</dbReference>
<feature type="compositionally biased region" description="Basic and acidic residues" evidence="1">
    <location>
        <begin position="12"/>
        <end position="22"/>
    </location>
</feature>
<organism evidence="2 3">
    <name type="scientific">Thecamonas trahens ATCC 50062</name>
    <dbReference type="NCBI Taxonomy" id="461836"/>
    <lineage>
        <taxon>Eukaryota</taxon>
        <taxon>Apusozoa</taxon>
        <taxon>Apusomonadida</taxon>
        <taxon>Apusomonadidae</taxon>
        <taxon>Thecamonas</taxon>
    </lineage>
</organism>
<accession>A0A0L0DQV4</accession>
<dbReference type="GeneID" id="25561277"/>
<sequence length="484" mass="50326">MAAADPSRKRKRDDDGPPDTKRAHSLASAAAASSSNTDNWLLQVPRHMRRVAQTTASRITTLVLEHRLHAVSKTSDITALRTRSAADAALFRHFMGALVWDEAVIAIVLTAVLAAVRPRSKLLTTAASATTSSAIAAAAANAPLAAHIASLTARTSSSLAETLAKSGVKVPPPTAASLAPPTSSSTVASHLVDGSAPYVLALIELVRGCAKQVLLLAQPLVSCLQEAINVAASSPGATPWVAAPLQARMPDSLLPAMTLNGLCAPRLVHDAALLAPQLVAVNALMSTELPPIVLYEVEDDVEAGSPCARESWPALFSRIGPVVAFRAASERASDANMALFLDGLLRETARVFPGPVLLVARSESVLPLTKALAGACVESGTAKLVAGVVAISLPAGPADDTEHLAALPVPVLALHGANVLPHLYDVAALASVPNVTLKIVADGDANLDRCDSFLRRHALSQSMARQRVLSAVLHFVKTETKVYS</sequence>
<dbReference type="EMBL" id="GL349438">
    <property type="protein sequence ID" value="KNC54679.1"/>
    <property type="molecule type" value="Genomic_DNA"/>
</dbReference>
<evidence type="ECO:0000313" key="2">
    <source>
        <dbReference type="EMBL" id="KNC54679.1"/>
    </source>
</evidence>
<gene>
    <name evidence="2" type="ORF">AMSG_01530</name>
</gene>
<keyword evidence="3" id="KW-1185">Reference proteome</keyword>
<feature type="region of interest" description="Disordered" evidence="1">
    <location>
        <begin position="1"/>
        <end position="32"/>
    </location>
</feature>
<dbReference type="AlphaFoldDB" id="A0A0L0DQV4"/>
<protein>
    <submittedName>
        <fullName evidence="2">Uncharacterized protein</fullName>
    </submittedName>
</protein>
<dbReference type="RefSeq" id="XP_013761581.1">
    <property type="nucleotide sequence ID" value="XM_013906127.1"/>
</dbReference>